<dbReference type="GO" id="GO:0016042">
    <property type="term" value="P:lipid catabolic process"/>
    <property type="evidence" value="ECO:0007669"/>
    <property type="project" value="UniProtKB-UniRule"/>
</dbReference>
<reference evidence="4" key="1">
    <citation type="submission" date="2022-02" db="EMBL/GenBank/DDBJ databases">
        <title>Corynebacterium sp. from urogenital microbiome.</title>
        <authorList>
            <person name="Cappelli E.A."/>
            <person name="Ribeiro T.G."/>
            <person name="Peixe L."/>
        </authorList>
    </citation>
    <scope>NUCLEOTIDE SEQUENCE</scope>
    <source>
        <strain evidence="4">C8Ua_174</strain>
    </source>
</reference>
<dbReference type="SUPFAM" id="SSF52151">
    <property type="entry name" value="FabD/lysophospholipase-like"/>
    <property type="match status" value="1"/>
</dbReference>
<dbReference type="Pfam" id="PF01734">
    <property type="entry name" value="Patatin"/>
    <property type="match status" value="1"/>
</dbReference>
<accession>A0A9X3LK51</accession>
<dbReference type="InterPro" id="IPR037483">
    <property type="entry name" value="YjjU-like"/>
</dbReference>
<dbReference type="Pfam" id="PF19890">
    <property type="entry name" value="DUF6363"/>
    <property type="match status" value="1"/>
</dbReference>
<keyword evidence="2" id="KW-0442">Lipid degradation</keyword>
<evidence type="ECO:0000256" key="2">
    <source>
        <dbReference type="PROSITE-ProRule" id="PRU01161"/>
    </source>
</evidence>
<protein>
    <submittedName>
        <fullName evidence="4">Patatin family protein</fullName>
    </submittedName>
</protein>
<feature type="domain" description="PNPLA" evidence="3">
    <location>
        <begin position="8"/>
        <end position="181"/>
    </location>
</feature>
<keyword evidence="1 2" id="KW-0443">Lipid metabolism</keyword>
<dbReference type="Gene3D" id="3.40.1090.10">
    <property type="entry name" value="Cytosolic phospholipase A2 catalytic domain"/>
    <property type="match status" value="2"/>
</dbReference>
<dbReference type="InterPro" id="IPR016035">
    <property type="entry name" value="Acyl_Trfase/lysoPLipase"/>
</dbReference>
<name>A0A9X3LK51_9CORY</name>
<keyword evidence="2" id="KW-0378">Hydrolase</keyword>
<keyword evidence="5" id="KW-1185">Reference proteome</keyword>
<feature type="short sequence motif" description="DGA/G" evidence="2">
    <location>
        <begin position="166"/>
        <end position="168"/>
    </location>
</feature>
<evidence type="ECO:0000259" key="3">
    <source>
        <dbReference type="PROSITE" id="PS51635"/>
    </source>
</evidence>
<dbReference type="RefSeq" id="WP_269944308.1">
    <property type="nucleotide sequence ID" value="NZ_JAKMUT010000003.1"/>
</dbReference>
<gene>
    <name evidence="4" type="ORF">L8V00_04325</name>
</gene>
<dbReference type="Proteomes" id="UP001146469">
    <property type="component" value="Unassembled WGS sequence"/>
</dbReference>
<comment type="caution">
    <text evidence="4">The sequence shown here is derived from an EMBL/GenBank/DDBJ whole genome shotgun (WGS) entry which is preliminary data.</text>
</comment>
<sequence>MSAKEVALVLEGGGMRNSYTAACIDQLLEHGIEFGWVGGISAGASHTVNFLSGDRKRARESFVEFGGHPKTGGFKSLLRGTGYFNAEYIYETAGAPGNDLPFDWETFQSSNSQICIGATRADNGESVYWRREDINDLPDLMRKVRASSTLPGIMPVPTIDGVDYVDGALGDSGGLLIDAAIEDGFEKFLVLRTKPKGYVRPALRSPQLVKTLLRSRPAVAQAMIDRPPKYNLASDKIAELEAKGQALVFYPEKMHVSNTERRMDRLEQSWNDGLEQTKREWDTWMEFLGESK</sequence>
<feature type="short sequence motif" description="GXSXG" evidence="2">
    <location>
        <begin position="39"/>
        <end position="43"/>
    </location>
</feature>
<comment type="caution">
    <text evidence="2">Lacks conserved residue(s) required for the propagation of feature annotation.</text>
</comment>
<dbReference type="PROSITE" id="PS51635">
    <property type="entry name" value="PNPLA"/>
    <property type="match status" value="1"/>
</dbReference>
<dbReference type="CDD" id="cd07208">
    <property type="entry name" value="Pat_hypo_Ecoli_yjju_like"/>
    <property type="match status" value="1"/>
</dbReference>
<feature type="active site" description="Proton acceptor" evidence="2">
    <location>
        <position position="166"/>
    </location>
</feature>
<dbReference type="InterPro" id="IPR045943">
    <property type="entry name" value="DUF6363"/>
</dbReference>
<organism evidence="4 5">
    <name type="scientific">Corynebacterium evansiae</name>
    <dbReference type="NCBI Taxonomy" id="2913499"/>
    <lineage>
        <taxon>Bacteria</taxon>
        <taxon>Bacillati</taxon>
        <taxon>Actinomycetota</taxon>
        <taxon>Actinomycetes</taxon>
        <taxon>Mycobacteriales</taxon>
        <taxon>Corynebacteriaceae</taxon>
        <taxon>Corynebacterium</taxon>
    </lineage>
</organism>
<feature type="active site" description="Nucleophile" evidence="2">
    <location>
        <position position="41"/>
    </location>
</feature>
<evidence type="ECO:0000313" key="5">
    <source>
        <dbReference type="Proteomes" id="UP001146469"/>
    </source>
</evidence>
<dbReference type="GO" id="GO:0016787">
    <property type="term" value="F:hydrolase activity"/>
    <property type="evidence" value="ECO:0007669"/>
    <property type="project" value="UniProtKB-UniRule"/>
</dbReference>
<evidence type="ECO:0000313" key="4">
    <source>
        <dbReference type="EMBL" id="MCZ9289436.1"/>
    </source>
</evidence>
<dbReference type="InterPro" id="IPR002641">
    <property type="entry name" value="PNPLA_dom"/>
</dbReference>
<dbReference type="AlphaFoldDB" id="A0A9X3LK51"/>
<evidence type="ECO:0000256" key="1">
    <source>
        <dbReference type="ARBA" id="ARBA00023098"/>
    </source>
</evidence>
<proteinExistence type="predicted"/>
<dbReference type="EMBL" id="JAKMUT010000003">
    <property type="protein sequence ID" value="MCZ9289436.1"/>
    <property type="molecule type" value="Genomic_DNA"/>
</dbReference>